<organism evidence="2 3">
    <name type="scientific">Agitococcus lubricus</name>
    <dbReference type="NCBI Taxonomy" id="1077255"/>
    <lineage>
        <taxon>Bacteria</taxon>
        <taxon>Pseudomonadati</taxon>
        <taxon>Pseudomonadota</taxon>
        <taxon>Gammaproteobacteria</taxon>
        <taxon>Moraxellales</taxon>
        <taxon>Moraxellaceae</taxon>
        <taxon>Agitococcus</taxon>
    </lineage>
</organism>
<dbReference type="OrthoDB" id="9803101at2"/>
<sequence length="117" mass="12594">MTIQRLHVATRYSEAAICQGVVYLAGQVPNDVTQDIEGQTAEVLAMIDGLLAQAGSSKDNLLTVTIYLSDMADYAGMNKVWDAWLNQGFAPPRACVQTALANPEWKVEIVVVAAQIG</sequence>
<evidence type="ECO:0000313" key="3">
    <source>
        <dbReference type="Proteomes" id="UP000244223"/>
    </source>
</evidence>
<dbReference type="InterPro" id="IPR019897">
    <property type="entry name" value="RidA_CS"/>
</dbReference>
<dbReference type="Gene3D" id="3.30.1330.40">
    <property type="entry name" value="RutC-like"/>
    <property type="match status" value="1"/>
</dbReference>
<dbReference type="InterPro" id="IPR035709">
    <property type="entry name" value="YoaB-like"/>
</dbReference>
<dbReference type="InterPro" id="IPR035959">
    <property type="entry name" value="RutC-like_sf"/>
</dbReference>
<dbReference type="RefSeq" id="WP_107866502.1">
    <property type="nucleotide sequence ID" value="NZ_QAON01000014.1"/>
</dbReference>
<reference evidence="2 3" key="1">
    <citation type="submission" date="2018-04" db="EMBL/GenBank/DDBJ databases">
        <title>Genomic Encyclopedia of Archaeal and Bacterial Type Strains, Phase II (KMG-II): from individual species to whole genera.</title>
        <authorList>
            <person name="Goeker M."/>
        </authorList>
    </citation>
    <scope>NUCLEOTIDE SEQUENCE [LARGE SCALE GENOMIC DNA]</scope>
    <source>
        <strain evidence="2 3">DSM 5822</strain>
    </source>
</reference>
<accession>A0A2T5IWD5</accession>
<dbReference type="AlphaFoldDB" id="A0A2T5IWD5"/>
<evidence type="ECO:0000256" key="1">
    <source>
        <dbReference type="ARBA" id="ARBA00010552"/>
    </source>
</evidence>
<name>A0A2T5IWD5_9GAMM</name>
<dbReference type="CDD" id="cd06150">
    <property type="entry name" value="YjgF_YER057c_UK114_like_2"/>
    <property type="match status" value="1"/>
</dbReference>
<dbReference type="InterPro" id="IPR006175">
    <property type="entry name" value="YjgF/YER057c/UK114"/>
</dbReference>
<dbReference type="PANTHER" id="PTHR47328:SF1">
    <property type="entry name" value="RUTC FAMILY PROTEIN YOAB"/>
    <property type="match status" value="1"/>
</dbReference>
<proteinExistence type="inferred from homology"/>
<gene>
    <name evidence="2" type="ORF">C8N29_11460</name>
</gene>
<comment type="similarity">
    <text evidence="1">Belongs to the RutC family.</text>
</comment>
<dbReference type="SUPFAM" id="SSF55298">
    <property type="entry name" value="YjgF-like"/>
    <property type="match status" value="1"/>
</dbReference>
<protein>
    <submittedName>
        <fullName evidence="2">Enamine deaminase RidA (YjgF/YER057c/UK114 family)</fullName>
    </submittedName>
</protein>
<keyword evidence="3" id="KW-1185">Reference proteome</keyword>
<dbReference type="PROSITE" id="PS01094">
    <property type="entry name" value="UPF0076"/>
    <property type="match status" value="1"/>
</dbReference>
<dbReference type="Pfam" id="PF01042">
    <property type="entry name" value="Ribonuc_L-PSP"/>
    <property type="match status" value="1"/>
</dbReference>
<evidence type="ECO:0000313" key="2">
    <source>
        <dbReference type="EMBL" id="PTQ88200.1"/>
    </source>
</evidence>
<dbReference type="Proteomes" id="UP000244223">
    <property type="component" value="Unassembled WGS sequence"/>
</dbReference>
<dbReference type="EMBL" id="QAON01000014">
    <property type="protein sequence ID" value="PTQ88200.1"/>
    <property type="molecule type" value="Genomic_DNA"/>
</dbReference>
<dbReference type="PANTHER" id="PTHR47328">
    <property type="match status" value="1"/>
</dbReference>
<comment type="caution">
    <text evidence="2">The sequence shown here is derived from an EMBL/GenBank/DDBJ whole genome shotgun (WGS) entry which is preliminary data.</text>
</comment>